<comment type="caution">
    <text evidence="1">The sequence shown here is derived from an EMBL/GenBank/DDBJ whole genome shotgun (WGS) entry which is preliminary data.</text>
</comment>
<protein>
    <submittedName>
        <fullName evidence="1">Uncharacterized protein</fullName>
    </submittedName>
</protein>
<dbReference type="AlphaFoldDB" id="A0AA35QZM5"/>
<evidence type="ECO:0000313" key="2">
    <source>
        <dbReference type="Proteomes" id="UP001174909"/>
    </source>
</evidence>
<sequence>MAEPAATSNQQLMFSTEEWGMVSKTQIERPTVPGDMDEDKGVLVVWTRGMAGQPGSGWTARHAISGDAVRDALIAAGLIPEE</sequence>
<dbReference type="Proteomes" id="UP001174909">
    <property type="component" value="Unassembled WGS sequence"/>
</dbReference>
<keyword evidence="2" id="KW-1185">Reference proteome</keyword>
<evidence type="ECO:0000313" key="1">
    <source>
        <dbReference type="EMBL" id="CAI7998503.1"/>
    </source>
</evidence>
<gene>
    <name evidence="1" type="ORF">GBAR_LOCUS2451</name>
</gene>
<organism evidence="1 2">
    <name type="scientific">Geodia barretti</name>
    <name type="common">Barrett's horny sponge</name>
    <dbReference type="NCBI Taxonomy" id="519541"/>
    <lineage>
        <taxon>Eukaryota</taxon>
        <taxon>Metazoa</taxon>
        <taxon>Porifera</taxon>
        <taxon>Demospongiae</taxon>
        <taxon>Heteroscleromorpha</taxon>
        <taxon>Tetractinellida</taxon>
        <taxon>Astrophorina</taxon>
        <taxon>Geodiidae</taxon>
        <taxon>Geodia</taxon>
    </lineage>
</organism>
<accession>A0AA35QZM5</accession>
<reference evidence="1" key="1">
    <citation type="submission" date="2023-03" db="EMBL/GenBank/DDBJ databases">
        <authorList>
            <person name="Steffen K."/>
            <person name="Cardenas P."/>
        </authorList>
    </citation>
    <scope>NUCLEOTIDE SEQUENCE</scope>
</reference>
<proteinExistence type="predicted"/>
<dbReference type="EMBL" id="CASHTH010000351">
    <property type="protein sequence ID" value="CAI7998503.1"/>
    <property type="molecule type" value="Genomic_DNA"/>
</dbReference>
<name>A0AA35QZM5_GEOBA</name>